<dbReference type="RefSeq" id="WP_126322195.1">
    <property type="nucleotide sequence ID" value="NZ_AP018005.1"/>
</dbReference>
<dbReference type="AlphaFoldDB" id="A0A2Z5UUQ0"/>
<reference evidence="11 12" key="1">
    <citation type="submission" date="2017-03" db="EMBL/GenBank/DDBJ databases">
        <title>The genome sequence of Candidatus Rickettsiella viridis.</title>
        <authorList>
            <person name="Nikoh N."/>
            <person name="Tsuchida T."/>
            <person name="Yamaguchi K."/>
            <person name="Maeda T."/>
            <person name="Shigenobu S."/>
            <person name="Fukatsu T."/>
        </authorList>
    </citation>
    <scope>NUCLEOTIDE SEQUENCE [LARGE SCALE GENOMIC DNA]</scope>
    <source>
        <strain evidence="11 12">Ap-RA04</strain>
    </source>
</reference>
<evidence type="ECO:0000313" key="12">
    <source>
        <dbReference type="Proteomes" id="UP000282483"/>
    </source>
</evidence>
<dbReference type="InterPro" id="IPR044135">
    <property type="entry name" value="Met-tRNA-FMT_C"/>
</dbReference>
<comment type="similarity">
    <text evidence="2 8">Belongs to the Fmt family.</text>
</comment>
<comment type="catalytic activity">
    <reaction evidence="7 8">
        <text>L-methionyl-tRNA(fMet) + (6R)-10-formyltetrahydrofolate = N-formyl-L-methionyl-tRNA(fMet) + (6S)-5,6,7,8-tetrahydrofolate + H(+)</text>
        <dbReference type="Rhea" id="RHEA:24380"/>
        <dbReference type="Rhea" id="RHEA-COMP:9952"/>
        <dbReference type="Rhea" id="RHEA-COMP:9953"/>
        <dbReference type="ChEBI" id="CHEBI:15378"/>
        <dbReference type="ChEBI" id="CHEBI:57453"/>
        <dbReference type="ChEBI" id="CHEBI:78530"/>
        <dbReference type="ChEBI" id="CHEBI:78844"/>
        <dbReference type="ChEBI" id="CHEBI:195366"/>
        <dbReference type="EC" id="2.1.2.9"/>
    </reaction>
</comment>
<dbReference type="OrthoDB" id="9802815at2"/>
<dbReference type="InterPro" id="IPR041711">
    <property type="entry name" value="Met-tRNA-FMT_N"/>
</dbReference>
<dbReference type="Gene3D" id="3.40.50.170">
    <property type="entry name" value="Formyl transferase, N-terminal domain"/>
    <property type="match status" value="1"/>
</dbReference>
<dbReference type="GO" id="GO:0004479">
    <property type="term" value="F:methionyl-tRNA formyltransferase activity"/>
    <property type="evidence" value="ECO:0007669"/>
    <property type="project" value="UniProtKB-UniRule"/>
</dbReference>
<dbReference type="InterPro" id="IPR005793">
    <property type="entry name" value="Formyl_trans_C"/>
</dbReference>
<evidence type="ECO:0000256" key="4">
    <source>
        <dbReference type="ARBA" id="ARBA00016014"/>
    </source>
</evidence>
<dbReference type="PROSITE" id="PS00373">
    <property type="entry name" value="GART"/>
    <property type="match status" value="1"/>
</dbReference>
<accession>A0A2Z5UUQ0</accession>
<dbReference type="EC" id="2.1.2.9" evidence="3 8"/>
<evidence type="ECO:0000256" key="2">
    <source>
        <dbReference type="ARBA" id="ARBA00010699"/>
    </source>
</evidence>
<feature type="domain" description="Formyl transferase C-terminal" evidence="10">
    <location>
        <begin position="203"/>
        <end position="299"/>
    </location>
</feature>
<dbReference type="HAMAP" id="MF_00182">
    <property type="entry name" value="Formyl_trans"/>
    <property type="match status" value="1"/>
</dbReference>
<evidence type="ECO:0000256" key="3">
    <source>
        <dbReference type="ARBA" id="ARBA00012261"/>
    </source>
</evidence>
<evidence type="ECO:0000259" key="10">
    <source>
        <dbReference type="Pfam" id="PF02911"/>
    </source>
</evidence>
<comment type="function">
    <text evidence="1 8">Attaches a formyl group to the free amino group of methionyl-tRNA(fMet). The formyl group appears to play a dual role in the initiator identity of N-formylmethionyl-tRNA by promoting its recognition by IF2 and preventing the misappropriation of this tRNA by the elongation apparatus.</text>
</comment>
<keyword evidence="6 8" id="KW-0648">Protein biosynthesis</keyword>
<dbReference type="InterPro" id="IPR001555">
    <property type="entry name" value="GART_AS"/>
</dbReference>
<dbReference type="NCBIfam" id="TIGR00460">
    <property type="entry name" value="fmt"/>
    <property type="match status" value="1"/>
</dbReference>
<dbReference type="Proteomes" id="UP000282483">
    <property type="component" value="Chromosome"/>
</dbReference>
<evidence type="ECO:0000256" key="5">
    <source>
        <dbReference type="ARBA" id="ARBA00022679"/>
    </source>
</evidence>
<evidence type="ECO:0000256" key="8">
    <source>
        <dbReference type="HAMAP-Rule" id="MF_00182"/>
    </source>
</evidence>
<evidence type="ECO:0000256" key="1">
    <source>
        <dbReference type="ARBA" id="ARBA00002606"/>
    </source>
</evidence>
<dbReference type="CDD" id="cd08704">
    <property type="entry name" value="Met_tRNA_FMT_C"/>
    <property type="match status" value="1"/>
</dbReference>
<proteinExistence type="inferred from homology"/>
<evidence type="ECO:0000256" key="7">
    <source>
        <dbReference type="ARBA" id="ARBA00048558"/>
    </source>
</evidence>
<protein>
    <recommendedName>
        <fullName evidence="4 8">Methionyl-tRNA formyltransferase</fullName>
        <ecNumber evidence="3 8">2.1.2.9</ecNumber>
    </recommendedName>
</protein>
<dbReference type="InterPro" id="IPR037022">
    <property type="entry name" value="Formyl_trans_C_sf"/>
</dbReference>
<dbReference type="KEGG" id="rvi:RVIR1_01350"/>
<dbReference type="FunFam" id="3.40.50.170:FF:000003">
    <property type="entry name" value="Methionyl-tRNA formyltransferase"/>
    <property type="match status" value="1"/>
</dbReference>
<keyword evidence="5 8" id="KW-0808">Transferase</keyword>
<dbReference type="InterPro" id="IPR036477">
    <property type="entry name" value="Formyl_transf_N_sf"/>
</dbReference>
<keyword evidence="12" id="KW-1185">Reference proteome</keyword>
<feature type="binding site" evidence="8">
    <location>
        <begin position="109"/>
        <end position="112"/>
    </location>
    <ligand>
        <name>(6S)-5,6,7,8-tetrahydrofolate</name>
        <dbReference type="ChEBI" id="CHEBI:57453"/>
    </ligand>
</feature>
<organism evidence="11 12">
    <name type="scientific">Candidatus Rickettsiella viridis</name>
    <dbReference type="NCBI Taxonomy" id="676208"/>
    <lineage>
        <taxon>Bacteria</taxon>
        <taxon>Pseudomonadati</taxon>
        <taxon>Pseudomonadota</taxon>
        <taxon>Gammaproteobacteria</taxon>
        <taxon>Legionellales</taxon>
        <taxon>Coxiellaceae</taxon>
        <taxon>Rickettsiella</taxon>
    </lineage>
</organism>
<dbReference type="GO" id="GO:0005829">
    <property type="term" value="C:cytosol"/>
    <property type="evidence" value="ECO:0007669"/>
    <property type="project" value="TreeGrafter"/>
</dbReference>
<dbReference type="Pfam" id="PF00551">
    <property type="entry name" value="Formyl_trans_N"/>
    <property type="match status" value="1"/>
</dbReference>
<dbReference type="InterPro" id="IPR011034">
    <property type="entry name" value="Formyl_transferase-like_C_sf"/>
</dbReference>
<sequence>MNIIFAGTPEFALPSLQALLELGHQVVAVYTQPDRPKGRGRHLLMSPIKQLALEKNLPVCQPITLRNVDEQKKLAAWKADLMVVVAYGLILPQAVLAIPPLGCINVHASLLPRWRGAAPIQRAILAGDEETGISIMQMDEGLDTGQVLQEVSCKIEQADTSQTLQDRLAKLGAQALVTSLNNIEQGNYQLKPQDNHGSTYAKKIDKAEAEIDWSQNADVIARMIRAFNPKPVAYTFLGALLLRIWSAKVLDQASNNPPGTILQVGEQGIDVMTGRGSLRLLQLQLPGGRCLPASALLHSKSHLFNVGALLGQKHE</sequence>
<dbReference type="SUPFAM" id="SSF53328">
    <property type="entry name" value="Formyltransferase"/>
    <property type="match status" value="1"/>
</dbReference>
<evidence type="ECO:0000256" key="6">
    <source>
        <dbReference type="ARBA" id="ARBA00022917"/>
    </source>
</evidence>
<dbReference type="CDD" id="cd08646">
    <property type="entry name" value="FMT_core_Met-tRNA-FMT_N"/>
    <property type="match status" value="1"/>
</dbReference>
<dbReference type="InterPro" id="IPR002376">
    <property type="entry name" value="Formyl_transf_N"/>
</dbReference>
<dbReference type="Pfam" id="PF02911">
    <property type="entry name" value="Formyl_trans_C"/>
    <property type="match status" value="1"/>
</dbReference>
<name>A0A2Z5UUQ0_9COXI</name>
<gene>
    <name evidence="8 11" type="primary">fmt</name>
    <name evidence="11" type="ORF">RVIR1_01350</name>
</gene>
<dbReference type="SUPFAM" id="SSF50486">
    <property type="entry name" value="FMT C-terminal domain-like"/>
    <property type="match status" value="1"/>
</dbReference>
<dbReference type="Gene3D" id="3.10.25.10">
    <property type="entry name" value="Formyl transferase, C-terminal domain"/>
    <property type="match status" value="1"/>
</dbReference>
<dbReference type="PANTHER" id="PTHR11138:SF5">
    <property type="entry name" value="METHIONYL-TRNA FORMYLTRANSFERASE, MITOCHONDRIAL"/>
    <property type="match status" value="1"/>
</dbReference>
<evidence type="ECO:0000313" key="11">
    <source>
        <dbReference type="EMBL" id="BBB14673.1"/>
    </source>
</evidence>
<feature type="domain" description="Formyl transferase N-terminal" evidence="9">
    <location>
        <begin position="1"/>
        <end position="179"/>
    </location>
</feature>
<dbReference type="EMBL" id="AP018005">
    <property type="protein sequence ID" value="BBB14673.1"/>
    <property type="molecule type" value="Genomic_DNA"/>
</dbReference>
<evidence type="ECO:0000259" key="9">
    <source>
        <dbReference type="Pfam" id="PF00551"/>
    </source>
</evidence>
<dbReference type="InterPro" id="IPR005794">
    <property type="entry name" value="Fmt"/>
</dbReference>
<dbReference type="PANTHER" id="PTHR11138">
    <property type="entry name" value="METHIONYL-TRNA FORMYLTRANSFERASE"/>
    <property type="match status" value="1"/>
</dbReference>